<dbReference type="InterPro" id="IPR038396">
    <property type="entry name" value="SpoIIAA-like_sf"/>
</dbReference>
<proteinExistence type="predicted"/>
<evidence type="ECO:0000313" key="1">
    <source>
        <dbReference type="EMBL" id="GGA77731.1"/>
    </source>
</evidence>
<evidence type="ECO:0000313" key="2">
    <source>
        <dbReference type="Proteomes" id="UP000619743"/>
    </source>
</evidence>
<dbReference type="OrthoDB" id="5768127at2"/>
<reference evidence="2" key="1">
    <citation type="journal article" date="2019" name="Int. J. Syst. Evol. Microbiol.">
        <title>The Global Catalogue of Microorganisms (GCM) 10K type strain sequencing project: providing services to taxonomists for standard genome sequencing and annotation.</title>
        <authorList>
            <consortium name="The Broad Institute Genomics Platform"/>
            <consortium name="The Broad Institute Genome Sequencing Center for Infectious Disease"/>
            <person name="Wu L."/>
            <person name="Ma J."/>
        </authorList>
    </citation>
    <scope>NUCLEOTIDE SEQUENCE [LARGE SCALE GENOMIC DNA]</scope>
    <source>
        <strain evidence="2">CGMCC 1.10130</strain>
    </source>
</reference>
<name>A0A8J2U594_9GAMM</name>
<organism evidence="1 2">
    <name type="scientific">Neiella marina</name>
    <dbReference type="NCBI Taxonomy" id="508461"/>
    <lineage>
        <taxon>Bacteria</taxon>
        <taxon>Pseudomonadati</taxon>
        <taxon>Pseudomonadota</taxon>
        <taxon>Gammaproteobacteria</taxon>
        <taxon>Alteromonadales</taxon>
        <taxon>Echinimonadaceae</taxon>
        <taxon>Neiella</taxon>
    </lineage>
</organism>
<dbReference type="RefSeq" id="WP_087505554.1">
    <property type="nucleotide sequence ID" value="NZ_BMDX01000008.1"/>
</dbReference>
<dbReference type="InterPro" id="IPR021866">
    <property type="entry name" value="SpoIIAA-like"/>
</dbReference>
<sequence>MKQHGSYQLELRDRTIIVRFTAAWNRETAESMCRDFLELAQTLAAKPWACLVDLRDWGLGGPEVMEPIFEVNHWCAANNQQFEAVVCSKQLQQFFIQQLHTALPNTESRFFETEAEALDWLNDKGFC</sequence>
<gene>
    <name evidence="1" type="ORF">GCM10011369_19570</name>
</gene>
<dbReference type="EMBL" id="BMDX01000008">
    <property type="protein sequence ID" value="GGA77731.1"/>
    <property type="molecule type" value="Genomic_DNA"/>
</dbReference>
<comment type="caution">
    <text evidence="1">The sequence shown here is derived from an EMBL/GenBank/DDBJ whole genome shotgun (WGS) entry which is preliminary data.</text>
</comment>
<dbReference type="Proteomes" id="UP000619743">
    <property type="component" value="Unassembled WGS sequence"/>
</dbReference>
<dbReference type="Gene3D" id="3.40.50.10600">
    <property type="entry name" value="SpoIIaa-like domains"/>
    <property type="match status" value="1"/>
</dbReference>
<keyword evidence="2" id="KW-1185">Reference proteome</keyword>
<protein>
    <submittedName>
        <fullName evidence="1">Uncharacterized protein</fullName>
    </submittedName>
</protein>
<dbReference type="Pfam" id="PF11964">
    <property type="entry name" value="SpoIIAA-like"/>
    <property type="match status" value="1"/>
</dbReference>
<accession>A0A8J2U594</accession>
<dbReference type="AlphaFoldDB" id="A0A8J2U594"/>